<dbReference type="PANTHER" id="PTHR43133">
    <property type="entry name" value="RNA POLYMERASE ECF-TYPE SIGMA FACTO"/>
    <property type="match status" value="1"/>
</dbReference>
<keyword evidence="5" id="KW-0472">Membrane</keyword>
<evidence type="ECO:0000256" key="5">
    <source>
        <dbReference type="SAM" id="Phobius"/>
    </source>
</evidence>
<evidence type="ECO:0000256" key="2">
    <source>
        <dbReference type="ARBA" id="ARBA00023015"/>
    </source>
</evidence>
<dbReference type="Gene3D" id="1.10.1740.10">
    <property type="match status" value="1"/>
</dbReference>
<dbReference type="InterPro" id="IPR039425">
    <property type="entry name" value="RNA_pol_sigma-70-like"/>
</dbReference>
<dbReference type="InterPro" id="IPR014284">
    <property type="entry name" value="RNA_pol_sigma-70_dom"/>
</dbReference>
<evidence type="ECO:0000313" key="9">
    <source>
        <dbReference type="Proteomes" id="UP001549749"/>
    </source>
</evidence>
<dbReference type="SUPFAM" id="SSF88946">
    <property type="entry name" value="Sigma2 domain of RNA polymerase sigma factors"/>
    <property type="match status" value="1"/>
</dbReference>
<dbReference type="NCBIfam" id="TIGR02937">
    <property type="entry name" value="sigma70-ECF"/>
    <property type="match status" value="1"/>
</dbReference>
<sequence length="207" mass="23796">MVSGIQDHTALWQLVKQGDRTAFDQIYHLYAAPVFAMVYKHIHSRADAGDITQEVFMDLWDKRATINIESSLFNYLYSVARNRTFRYIKRNAARPESLELWQELIDGQHMLRVFQETYSASAIRTIASSVAGEIDGLPEQMKKVYQLHQEAGMSVTEIAALLLISPNTVKNHLAKVRKRLRQTVSRLTFLFFTLSIIWLIIALLPVI</sequence>
<feature type="transmembrane region" description="Helical" evidence="5">
    <location>
        <begin position="187"/>
        <end position="206"/>
    </location>
</feature>
<keyword evidence="9" id="KW-1185">Reference proteome</keyword>
<dbReference type="Pfam" id="PF04542">
    <property type="entry name" value="Sigma70_r2"/>
    <property type="match status" value="1"/>
</dbReference>
<comment type="caution">
    <text evidence="8">The sequence shown here is derived from an EMBL/GenBank/DDBJ whole genome shotgun (WGS) entry which is preliminary data.</text>
</comment>
<dbReference type="InterPro" id="IPR013324">
    <property type="entry name" value="RNA_pol_sigma_r3/r4-like"/>
</dbReference>
<evidence type="ECO:0000256" key="1">
    <source>
        <dbReference type="ARBA" id="ARBA00010641"/>
    </source>
</evidence>
<keyword evidence="5" id="KW-0812">Transmembrane</keyword>
<dbReference type="Gene3D" id="1.10.10.10">
    <property type="entry name" value="Winged helix-like DNA-binding domain superfamily/Winged helix DNA-binding domain"/>
    <property type="match status" value="1"/>
</dbReference>
<dbReference type="Proteomes" id="UP001549749">
    <property type="component" value="Unassembled WGS sequence"/>
</dbReference>
<feature type="domain" description="RNA polymerase sigma factor 70 region 4 type 2" evidence="7">
    <location>
        <begin position="134"/>
        <end position="180"/>
    </location>
</feature>
<evidence type="ECO:0000259" key="7">
    <source>
        <dbReference type="Pfam" id="PF08281"/>
    </source>
</evidence>
<keyword evidence="5" id="KW-1133">Transmembrane helix</keyword>
<proteinExistence type="inferred from homology"/>
<keyword evidence="3" id="KW-0731">Sigma factor</keyword>
<keyword evidence="4" id="KW-0804">Transcription</keyword>
<gene>
    <name evidence="8" type="ORF">ABR189_20975</name>
</gene>
<evidence type="ECO:0000256" key="3">
    <source>
        <dbReference type="ARBA" id="ARBA00023082"/>
    </source>
</evidence>
<keyword evidence="2" id="KW-0805">Transcription regulation</keyword>
<reference evidence="8 9" key="1">
    <citation type="submission" date="2024-06" db="EMBL/GenBank/DDBJ databases">
        <title>Chitinophaga defluvii sp. nov., isolated from municipal sewage.</title>
        <authorList>
            <person name="Zhang L."/>
        </authorList>
    </citation>
    <scope>NUCLEOTIDE SEQUENCE [LARGE SCALE GENOMIC DNA]</scope>
    <source>
        <strain evidence="8 9">H8</strain>
    </source>
</reference>
<accession>A0ABV2TB70</accession>
<organism evidence="8 9">
    <name type="scientific">Chitinophaga defluvii</name>
    <dbReference type="NCBI Taxonomy" id="3163343"/>
    <lineage>
        <taxon>Bacteria</taxon>
        <taxon>Pseudomonadati</taxon>
        <taxon>Bacteroidota</taxon>
        <taxon>Chitinophagia</taxon>
        <taxon>Chitinophagales</taxon>
        <taxon>Chitinophagaceae</taxon>
        <taxon>Chitinophaga</taxon>
    </lineage>
</organism>
<dbReference type="InterPro" id="IPR013249">
    <property type="entry name" value="RNA_pol_sigma70_r4_t2"/>
</dbReference>
<dbReference type="SUPFAM" id="SSF88659">
    <property type="entry name" value="Sigma3 and sigma4 domains of RNA polymerase sigma factors"/>
    <property type="match status" value="1"/>
</dbReference>
<dbReference type="EMBL" id="JBEXAC010000002">
    <property type="protein sequence ID" value="MET6999877.1"/>
    <property type="molecule type" value="Genomic_DNA"/>
</dbReference>
<dbReference type="PANTHER" id="PTHR43133:SF46">
    <property type="entry name" value="RNA POLYMERASE SIGMA-70 FACTOR ECF SUBFAMILY"/>
    <property type="match status" value="1"/>
</dbReference>
<dbReference type="Pfam" id="PF08281">
    <property type="entry name" value="Sigma70_r4_2"/>
    <property type="match status" value="1"/>
</dbReference>
<protein>
    <submittedName>
        <fullName evidence="8">Sigma-70 family RNA polymerase sigma factor</fullName>
    </submittedName>
</protein>
<dbReference type="InterPro" id="IPR007627">
    <property type="entry name" value="RNA_pol_sigma70_r2"/>
</dbReference>
<evidence type="ECO:0000313" key="8">
    <source>
        <dbReference type="EMBL" id="MET6999877.1"/>
    </source>
</evidence>
<comment type="similarity">
    <text evidence="1">Belongs to the sigma-70 factor family. ECF subfamily.</text>
</comment>
<dbReference type="RefSeq" id="WP_354662438.1">
    <property type="nucleotide sequence ID" value="NZ_JBEXAC010000002.1"/>
</dbReference>
<evidence type="ECO:0000256" key="4">
    <source>
        <dbReference type="ARBA" id="ARBA00023163"/>
    </source>
</evidence>
<feature type="domain" description="RNA polymerase sigma-70 region 2" evidence="6">
    <location>
        <begin position="27"/>
        <end position="92"/>
    </location>
</feature>
<name>A0ABV2TB70_9BACT</name>
<dbReference type="InterPro" id="IPR036388">
    <property type="entry name" value="WH-like_DNA-bd_sf"/>
</dbReference>
<evidence type="ECO:0000259" key="6">
    <source>
        <dbReference type="Pfam" id="PF04542"/>
    </source>
</evidence>
<dbReference type="InterPro" id="IPR013325">
    <property type="entry name" value="RNA_pol_sigma_r2"/>
</dbReference>